<dbReference type="InterPro" id="IPR046172">
    <property type="entry name" value="DUF6174"/>
</dbReference>
<gene>
    <name evidence="1" type="ORF">METZ01_LOCUS80052</name>
</gene>
<protein>
    <submittedName>
        <fullName evidence="1">Uncharacterized protein</fullName>
    </submittedName>
</protein>
<accession>A0A381UHS8</accession>
<dbReference type="EMBL" id="UINC01006383">
    <property type="protein sequence ID" value="SVA27198.1"/>
    <property type="molecule type" value="Genomic_DNA"/>
</dbReference>
<evidence type="ECO:0000313" key="1">
    <source>
        <dbReference type="EMBL" id="SVA27198.1"/>
    </source>
</evidence>
<organism evidence="1">
    <name type="scientific">marine metagenome</name>
    <dbReference type="NCBI Taxonomy" id="408172"/>
    <lineage>
        <taxon>unclassified sequences</taxon>
        <taxon>metagenomes</taxon>
        <taxon>ecological metagenomes</taxon>
    </lineage>
</organism>
<name>A0A381UHS8_9ZZZZ</name>
<dbReference type="Pfam" id="PF19671">
    <property type="entry name" value="DUF6174"/>
    <property type="match status" value="1"/>
</dbReference>
<proteinExistence type="predicted"/>
<reference evidence="1" key="1">
    <citation type="submission" date="2018-05" db="EMBL/GenBank/DDBJ databases">
        <authorList>
            <person name="Lanie J.A."/>
            <person name="Ng W.-L."/>
            <person name="Kazmierczak K.M."/>
            <person name="Andrzejewski T.M."/>
            <person name="Davidsen T.M."/>
            <person name="Wayne K.J."/>
            <person name="Tettelin H."/>
            <person name="Glass J.I."/>
            <person name="Rusch D."/>
            <person name="Podicherti R."/>
            <person name="Tsui H.-C.T."/>
            <person name="Winkler M.E."/>
        </authorList>
    </citation>
    <scope>NUCLEOTIDE SEQUENCE</scope>
</reference>
<sequence length="167" mass="19112">MEHHFLEKIWDSTTMNNIYKIKLLAMLLVLGCTSPTAPENLTFEQQRARWDAKELTSYTFDVAKHCFCPISALKGVRLIVQDEEIVKVTDIDTGNVLPLSDWTGWYETIDGLFDLLQDAYDQNAHEVIVEFHPTDGYPTEIWIDYSLMIADEEVGFTLLSAVKALHN</sequence>
<dbReference type="AlphaFoldDB" id="A0A381UHS8"/>